<dbReference type="Proteomes" id="UP000029120">
    <property type="component" value="Chromosome 8"/>
</dbReference>
<dbReference type="eggNOG" id="ENOG502SDQA">
    <property type="taxonomic scope" value="Eukaryota"/>
</dbReference>
<organism evidence="3 4">
    <name type="scientific">Arabis alpina</name>
    <name type="common">Alpine rock-cress</name>
    <dbReference type="NCBI Taxonomy" id="50452"/>
    <lineage>
        <taxon>Eukaryota</taxon>
        <taxon>Viridiplantae</taxon>
        <taxon>Streptophyta</taxon>
        <taxon>Embryophyta</taxon>
        <taxon>Tracheophyta</taxon>
        <taxon>Spermatophyta</taxon>
        <taxon>Magnoliopsida</taxon>
        <taxon>eudicotyledons</taxon>
        <taxon>Gunneridae</taxon>
        <taxon>Pentapetalae</taxon>
        <taxon>rosids</taxon>
        <taxon>malvids</taxon>
        <taxon>Brassicales</taxon>
        <taxon>Brassicaceae</taxon>
        <taxon>Arabideae</taxon>
        <taxon>Arabis</taxon>
    </lineage>
</organism>
<evidence type="ECO:0008006" key="5">
    <source>
        <dbReference type="Google" id="ProtNLM"/>
    </source>
</evidence>
<feature type="chain" id="PRO_5001821547" description="Transmembrane protein" evidence="2">
    <location>
        <begin position="25"/>
        <end position="77"/>
    </location>
</feature>
<evidence type="ECO:0000313" key="3">
    <source>
        <dbReference type="EMBL" id="KFK24768.1"/>
    </source>
</evidence>
<evidence type="ECO:0000256" key="2">
    <source>
        <dbReference type="SAM" id="SignalP"/>
    </source>
</evidence>
<gene>
    <name evidence="3" type="ordered locus">AALP_Aa8g022300</name>
</gene>
<dbReference type="AlphaFoldDB" id="A0A087G4G6"/>
<keyword evidence="2" id="KW-0732">Signal</keyword>
<feature type="region of interest" description="Disordered" evidence="1">
    <location>
        <begin position="36"/>
        <end position="77"/>
    </location>
</feature>
<dbReference type="Gramene" id="KFK24768">
    <property type="protein sequence ID" value="KFK24768"/>
    <property type="gene ID" value="AALP_AA8G022300"/>
</dbReference>
<accession>A0A087G4G6</accession>
<sequence length="77" mass="8376">MKSTTVVIFLVIYLLVAVPCLVKGSEEMDSEVYEIDYRGPETHNSRPPPETLHDKPPHIHHKTSAAGTAGAHVGGKN</sequence>
<protein>
    <recommendedName>
        <fullName evidence="5">Transmembrane protein</fullName>
    </recommendedName>
</protein>
<reference evidence="4" key="1">
    <citation type="journal article" date="2015" name="Nat. Plants">
        <title>Genome expansion of Arabis alpina linked with retrotransposition and reduced symmetric DNA methylation.</title>
        <authorList>
            <person name="Willing E.M."/>
            <person name="Rawat V."/>
            <person name="Mandakova T."/>
            <person name="Maumus F."/>
            <person name="James G.V."/>
            <person name="Nordstroem K.J."/>
            <person name="Becker C."/>
            <person name="Warthmann N."/>
            <person name="Chica C."/>
            <person name="Szarzynska B."/>
            <person name="Zytnicki M."/>
            <person name="Albani M.C."/>
            <person name="Kiefer C."/>
            <person name="Bergonzi S."/>
            <person name="Castaings L."/>
            <person name="Mateos J.L."/>
            <person name="Berns M.C."/>
            <person name="Bujdoso N."/>
            <person name="Piofczyk T."/>
            <person name="de Lorenzo L."/>
            <person name="Barrero-Sicilia C."/>
            <person name="Mateos I."/>
            <person name="Piednoel M."/>
            <person name="Hagmann J."/>
            <person name="Chen-Min-Tao R."/>
            <person name="Iglesias-Fernandez R."/>
            <person name="Schuster S.C."/>
            <person name="Alonso-Blanco C."/>
            <person name="Roudier F."/>
            <person name="Carbonero P."/>
            <person name="Paz-Ares J."/>
            <person name="Davis S.J."/>
            <person name="Pecinka A."/>
            <person name="Quesneville H."/>
            <person name="Colot V."/>
            <person name="Lysak M.A."/>
            <person name="Weigel D."/>
            <person name="Coupland G."/>
            <person name="Schneeberger K."/>
        </authorList>
    </citation>
    <scope>NUCLEOTIDE SEQUENCE [LARGE SCALE GENOMIC DNA]</scope>
    <source>
        <strain evidence="4">cv. Pajares</strain>
    </source>
</reference>
<dbReference type="OrthoDB" id="1932094at2759"/>
<evidence type="ECO:0000256" key="1">
    <source>
        <dbReference type="SAM" id="MobiDB-lite"/>
    </source>
</evidence>
<dbReference type="OMA" id="YKLPRAH"/>
<evidence type="ECO:0000313" key="4">
    <source>
        <dbReference type="Proteomes" id="UP000029120"/>
    </source>
</evidence>
<feature type="signal peptide" evidence="2">
    <location>
        <begin position="1"/>
        <end position="24"/>
    </location>
</feature>
<keyword evidence="4" id="KW-1185">Reference proteome</keyword>
<proteinExistence type="predicted"/>
<name>A0A087G4G6_ARAAL</name>
<dbReference type="EMBL" id="CM002876">
    <property type="protein sequence ID" value="KFK24768.1"/>
    <property type="molecule type" value="Genomic_DNA"/>
</dbReference>